<reference evidence="4 5" key="1">
    <citation type="submission" date="2020-08" db="EMBL/GenBank/DDBJ databases">
        <title>Paraeoetvoesia sp. YC-7-48 draft genome sequence.</title>
        <authorList>
            <person name="Yao L."/>
        </authorList>
    </citation>
    <scope>NUCLEOTIDE SEQUENCE [LARGE SCALE GENOMIC DNA]</scope>
    <source>
        <strain evidence="5">YC-7-48</strain>
    </source>
</reference>
<name>A0A842HNP6_9BURK</name>
<gene>
    <name evidence="4" type="ORF">GTU67_08260</name>
</gene>
<dbReference type="InterPro" id="IPR002347">
    <property type="entry name" value="SDR_fam"/>
</dbReference>
<sequence length="257" mass="28088">MALNPRFDYSADQVVWVVGASTGIGRAVAERLASKGVKVVVSARDASALHTFEARFNGCLALALDVTDAAAVRSACNAIVQRYGRLDRVLYCAGVYKAMRAQRFDLSQMIQHQQVNYIGALNVLAPVIPLFLQQGTGHISLVSSVAGFSGLPQGLAYGPTKAALTHLAETLFLDLRPQGIGVSVVHPGFVETPLTRQNEFPMPFLQTPEQAADAIEKGWMRGHFEIDFPKRFSFILKALRWLPYGLYFKLVHKGTGL</sequence>
<dbReference type="AlphaFoldDB" id="A0A842HNP6"/>
<dbReference type="PRINTS" id="PR00081">
    <property type="entry name" value="GDHRDH"/>
</dbReference>
<dbReference type="Gene3D" id="3.40.50.720">
    <property type="entry name" value="NAD(P)-binding Rossmann-like Domain"/>
    <property type="match status" value="1"/>
</dbReference>
<evidence type="ECO:0000313" key="4">
    <source>
        <dbReference type="EMBL" id="MBC2769903.1"/>
    </source>
</evidence>
<accession>A0A842HNP6</accession>
<evidence type="ECO:0000259" key="3">
    <source>
        <dbReference type="SMART" id="SM00822"/>
    </source>
</evidence>
<dbReference type="PANTHER" id="PTHR44196:SF1">
    <property type="entry name" value="DEHYDROGENASE_REDUCTASE SDR FAMILY MEMBER 7B"/>
    <property type="match status" value="1"/>
</dbReference>
<proteinExistence type="inferred from homology"/>
<dbReference type="RefSeq" id="WP_185779618.1">
    <property type="nucleotide sequence ID" value="NZ_JACJUU010000005.1"/>
</dbReference>
<dbReference type="SUPFAM" id="SSF51735">
    <property type="entry name" value="NAD(P)-binding Rossmann-fold domains"/>
    <property type="match status" value="1"/>
</dbReference>
<dbReference type="EMBL" id="JACJUU010000005">
    <property type="protein sequence ID" value="MBC2769903.1"/>
    <property type="molecule type" value="Genomic_DNA"/>
</dbReference>
<dbReference type="Proteomes" id="UP000545386">
    <property type="component" value="Unassembled WGS sequence"/>
</dbReference>
<dbReference type="InterPro" id="IPR036291">
    <property type="entry name" value="NAD(P)-bd_dom_sf"/>
</dbReference>
<evidence type="ECO:0000256" key="1">
    <source>
        <dbReference type="ARBA" id="ARBA00006484"/>
    </source>
</evidence>
<evidence type="ECO:0000313" key="5">
    <source>
        <dbReference type="Proteomes" id="UP000545386"/>
    </source>
</evidence>
<feature type="domain" description="Ketoreductase" evidence="3">
    <location>
        <begin position="13"/>
        <end position="193"/>
    </location>
</feature>
<keyword evidence="5" id="KW-1185">Reference proteome</keyword>
<dbReference type="GO" id="GO:0016491">
    <property type="term" value="F:oxidoreductase activity"/>
    <property type="evidence" value="ECO:0007669"/>
    <property type="project" value="UniProtKB-KW"/>
</dbReference>
<dbReference type="GO" id="GO:0016020">
    <property type="term" value="C:membrane"/>
    <property type="evidence" value="ECO:0007669"/>
    <property type="project" value="TreeGrafter"/>
</dbReference>
<dbReference type="Pfam" id="PF00106">
    <property type="entry name" value="adh_short"/>
    <property type="match status" value="1"/>
</dbReference>
<evidence type="ECO:0000256" key="2">
    <source>
        <dbReference type="ARBA" id="ARBA00023002"/>
    </source>
</evidence>
<dbReference type="PANTHER" id="PTHR44196">
    <property type="entry name" value="DEHYDROGENASE/REDUCTASE SDR FAMILY MEMBER 7B"/>
    <property type="match status" value="1"/>
</dbReference>
<keyword evidence="2" id="KW-0560">Oxidoreductase</keyword>
<comment type="similarity">
    <text evidence="1">Belongs to the short-chain dehydrogenases/reductases (SDR) family.</text>
</comment>
<dbReference type="SMART" id="SM00822">
    <property type="entry name" value="PKS_KR"/>
    <property type="match status" value="1"/>
</dbReference>
<dbReference type="InterPro" id="IPR057326">
    <property type="entry name" value="KR_dom"/>
</dbReference>
<protein>
    <submittedName>
        <fullName evidence="4">SDR family NAD(P)-dependent oxidoreductase</fullName>
    </submittedName>
</protein>
<comment type="caution">
    <text evidence="4">The sequence shown here is derived from an EMBL/GenBank/DDBJ whole genome shotgun (WGS) entry which is preliminary data.</text>
</comment>
<organism evidence="4 5">
    <name type="scientific">Pusillimonas minor</name>
    <dbReference type="NCBI Taxonomy" id="2697024"/>
    <lineage>
        <taxon>Bacteria</taxon>
        <taxon>Pseudomonadati</taxon>
        <taxon>Pseudomonadota</taxon>
        <taxon>Betaproteobacteria</taxon>
        <taxon>Burkholderiales</taxon>
        <taxon>Alcaligenaceae</taxon>
        <taxon>Pusillimonas</taxon>
    </lineage>
</organism>